<keyword evidence="2" id="KW-1185">Reference proteome</keyword>
<dbReference type="EMBL" id="JBHPBY010000096">
    <property type="protein sequence ID" value="MFC1850404.1"/>
    <property type="molecule type" value="Genomic_DNA"/>
</dbReference>
<gene>
    <name evidence="1" type="ORF">ACFL27_09460</name>
</gene>
<evidence type="ECO:0008006" key="3">
    <source>
        <dbReference type="Google" id="ProtNLM"/>
    </source>
</evidence>
<comment type="caution">
    <text evidence="1">The sequence shown here is derived from an EMBL/GenBank/DDBJ whole genome shotgun (WGS) entry which is preliminary data.</text>
</comment>
<sequence length="198" mass="22697">MQFRVFEPHIQVLGQAVYAVIDAFTILKYIPSNICLQEGIGISDAEGNVIIDPEAWYPQEAWLRVFEWIALNVGAQSLFKIGTRIPENAIFPPWVNDIESAIQAIDIAYHMNHRKQDKVMFNPHTGEMLEGIGHYGYHKVPHESKIISECNNPYPCEFDRGILTAMAKKLHRMVRVVHDDSKPCRNKGQNSCTYVIMW</sequence>
<dbReference type="Proteomes" id="UP001594351">
    <property type="component" value="Unassembled WGS sequence"/>
</dbReference>
<name>A0ABV6YW24_UNCC1</name>
<evidence type="ECO:0000313" key="1">
    <source>
        <dbReference type="EMBL" id="MFC1850404.1"/>
    </source>
</evidence>
<evidence type="ECO:0000313" key="2">
    <source>
        <dbReference type="Proteomes" id="UP001594351"/>
    </source>
</evidence>
<proteinExistence type="predicted"/>
<accession>A0ABV6YW24</accession>
<organism evidence="1 2">
    <name type="scientific">candidate division CSSED10-310 bacterium</name>
    <dbReference type="NCBI Taxonomy" id="2855610"/>
    <lineage>
        <taxon>Bacteria</taxon>
        <taxon>Bacteria division CSSED10-310</taxon>
    </lineage>
</organism>
<protein>
    <recommendedName>
        <fullName evidence="3">4-vinyl reductase 4VR domain-containing protein</fullName>
    </recommendedName>
</protein>
<reference evidence="1 2" key="1">
    <citation type="submission" date="2024-09" db="EMBL/GenBank/DDBJ databases">
        <title>Laminarin stimulates single cell rates of sulfate reduction while oxygen inhibits transcriptomic activity in coastal marine sediment.</title>
        <authorList>
            <person name="Lindsay M."/>
            <person name="Orcutt B."/>
            <person name="Emerson D."/>
            <person name="Stepanauskas R."/>
            <person name="D'Angelo T."/>
        </authorList>
    </citation>
    <scope>NUCLEOTIDE SEQUENCE [LARGE SCALE GENOMIC DNA]</scope>
    <source>
        <strain evidence="1">SAG AM-311-K15</strain>
    </source>
</reference>